<comment type="caution">
    <text evidence="7">The sequence shown here is derived from an EMBL/GenBank/DDBJ whole genome shotgun (WGS) entry which is preliminary data.</text>
</comment>
<dbReference type="GO" id="GO:0051082">
    <property type="term" value="F:unfolded protein binding"/>
    <property type="evidence" value="ECO:0007669"/>
    <property type="project" value="UniProtKB-UniRule"/>
</dbReference>
<dbReference type="GO" id="GO:0016272">
    <property type="term" value="C:prefoldin complex"/>
    <property type="evidence" value="ECO:0007669"/>
    <property type="project" value="UniProtKB-UniRule"/>
</dbReference>
<dbReference type="Pfam" id="PF02996">
    <property type="entry name" value="Prefoldin"/>
    <property type="match status" value="1"/>
</dbReference>
<dbReference type="SUPFAM" id="SSF46579">
    <property type="entry name" value="Prefoldin"/>
    <property type="match status" value="1"/>
</dbReference>
<evidence type="ECO:0000256" key="6">
    <source>
        <dbReference type="NCBIfam" id="TIGR00293"/>
    </source>
</evidence>
<dbReference type="Proteomes" id="UP000240880">
    <property type="component" value="Unassembled WGS sequence"/>
</dbReference>
<dbReference type="NCBIfam" id="TIGR00293">
    <property type="entry name" value="prefoldin subunit alpha"/>
    <property type="match status" value="1"/>
</dbReference>
<dbReference type="CDD" id="cd23160">
    <property type="entry name" value="Prefoldin_alpha_GimC"/>
    <property type="match status" value="1"/>
</dbReference>
<evidence type="ECO:0000256" key="1">
    <source>
        <dbReference type="ARBA" id="ARBA00010048"/>
    </source>
</evidence>
<evidence type="ECO:0000256" key="2">
    <source>
        <dbReference type="ARBA" id="ARBA00011716"/>
    </source>
</evidence>
<name>A0A2R6A9Q8_9ARCH</name>
<proteinExistence type="inferred from homology"/>
<protein>
    <recommendedName>
        <fullName evidence="5 6">Prefoldin subunit alpha</fullName>
    </recommendedName>
    <alternativeName>
        <fullName evidence="5">GimC subunit alpha</fullName>
    </alternativeName>
</protein>
<dbReference type="Gene3D" id="1.10.287.370">
    <property type="match status" value="1"/>
</dbReference>
<evidence type="ECO:0000256" key="4">
    <source>
        <dbReference type="ARBA" id="ARBA00025077"/>
    </source>
</evidence>
<comment type="subcellular location">
    <subcellularLocation>
        <location evidence="5">Cytoplasm</location>
    </subcellularLocation>
</comment>
<comment type="similarity">
    <text evidence="1">Belongs to the prefoldin subunit alpha family.</text>
</comment>
<dbReference type="InterPro" id="IPR004127">
    <property type="entry name" value="Prefoldin_subunit_alpha"/>
</dbReference>
<organism evidence="7 8">
    <name type="scientific">Candidatus Marsarchaeota G1 archaeon OSP_D</name>
    <dbReference type="NCBI Taxonomy" id="1978155"/>
    <lineage>
        <taxon>Archaea</taxon>
        <taxon>Candidatus Marsarchaeota</taxon>
        <taxon>Candidatus Marsarchaeota group 1</taxon>
    </lineage>
</organism>
<comment type="subunit">
    <text evidence="2 5">Heterohexamer of two alpha and four beta subunits.</text>
</comment>
<keyword evidence="5" id="KW-0963">Cytoplasm</keyword>
<comment type="similarity">
    <text evidence="5">Belongs to the prefoldin alpha subunit family.</text>
</comment>
<evidence type="ECO:0000313" key="8">
    <source>
        <dbReference type="Proteomes" id="UP000240880"/>
    </source>
</evidence>
<gene>
    <name evidence="5" type="primary">pfdA</name>
    <name evidence="7" type="ORF">B9Q01_05795</name>
</gene>
<dbReference type="EMBL" id="NEXC01000035">
    <property type="protein sequence ID" value="PSN83140.1"/>
    <property type="molecule type" value="Genomic_DNA"/>
</dbReference>
<reference evidence="7 8" key="1">
    <citation type="submission" date="2017-04" db="EMBL/GenBank/DDBJ databases">
        <title>Novel microbial lineages endemic to geothermal iron-oxide mats fill important gaps in the evolutionary history of Archaea.</title>
        <authorList>
            <person name="Jay Z.J."/>
            <person name="Beam J.P."/>
            <person name="Dlakic M."/>
            <person name="Rusch D.B."/>
            <person name="Kozubal M.A."/>
            <person name="Inskeep W.P."/>
        </authorList>
    </citation>
    <scope>NUCLEOTIDE SEQUENCE [LARGE SCALE GENOMIC DNA]</scope>
    <source>
        <strain evidence="7">OSP_D</strain>
    </source>
</reference>
<keyword evidence="3 5" id="KW-0143">Chaperone</keyword>
<dbReference type="GO" id="GO:0006457">
    <property type="term" value="P:protein folding"/>
    <property type="evidence" value="ECO:0007669"/>
    <property type="project" value="UniProtKB-UniRule"/>
</dbReference>
<evidence type="ECO:0000256" key="5">
    <source>
        <dbReference type="HAMAP-Rule" id="MF_00308"/>
    </source>
</evidence>
<dbReference type="InterPro" id="IPR011599">
    <property type="entry name" value="PFD_alpha_archaea"/>
</dbReference>
<comment type="function">
    <text evidence="4 5">Molecular chaperone capable of stabilizing a range of proteins. Seems to fulfill an ATP-independent, HSP70-like function in archaeal de novo protein folding.</text>
</comment>
<evidence type="ECO:0000313" key="7">
    <source>
        <dbReference type="EMBL" id="PSN83140.1"/>
    </source>
</evidence>
<dbReference type="HAMAP" id="MF_00308">
    <property type="entry name" value="PfdA"/>
    <property type="match status" value="1"/>
</dbReference>
<sequence>MRVMEDQSVSNKYSLLQKLVTEYEYLSSVAQVLDEQLKLIQAAELETLTTISSIKELGEKGLQRETLVSLGSGVLAKMMLQNYDHLLVLLGQNIYAKMSVSNVLKYLNDRINLLRERSAELLKEYTLTLQRIQLLQPKIERLVQELQIAGQ</sequence>
<evidence type="ECO:0000256" key="3">
    <source>
        <dbReference type="ARBA" id="ARBA00023186"/>
    </source>
</evidence>
<dbReference type="GO" id="GO:0005737">
    <property type="term" value="C:cytoplasm"/>
    <property type="evidence" value="ECO:0007669"/>
    <property type="project" value="UniProtKB-SubCell"/>
</dbReference>
<accession>A0A2R6A9Q8</accession>
<dbReference type="InterPro" id="IPR009053">
    <property type="entry name" value="Prefoldin"/>
</dbReference>
<dbReference type="AlphaFoldDB" id="A0A2R6A9Q8"/>